<keyword evidence="6" id="KW-0479">Metal-binding</keyword>
<gene>
    <name evidence="15" type="ORF">BCR42DRAFT_423998</name>
</gene>
<comment type="subcellular location">
    <subcellularLocation>
        <location evidence="2">Endomembrane system</location>
    </subcellularLocation>
</comment>
<dbReference type="InterPro" id="IPR013083">
    <property type="entry name" value="Znf_RING/FYVE/PHD"/>
</dbReference>
<keyword evidence="13" id="KW-1133">Transmembrane helix</keyword>
<feature type="transmembrane region" description="Helical" evidence="13">
    <location>
        <begin position="260"/>
        <end position="278"/>
    </location>
</feature>
<dbReference type="GO" id="GO:0006511">
    <property type="term" value="P:ubiquitin-dependent protein catabolic process"/>
    <property type="evidence" value="ECO:0007669"/>
    <property type="project" value="InterPro"/>
</dbReference>
<dbReference type="GO" id="GO:0061630">
    <property type="term" value="F:ubiquitin protein ligase activity"/>
    <property type="evidence" value="ECO:0007669"/>
    <property type="project" value="UniProtKB-EC"/>
</dbReference>
<keyword evidence="13" id="KW-0812">Transmembrane</keyword>
<keyword evidence="5" id="KW-0808">Transferase</keyword>
<keyword evidence="10 13" id="KW-0472">Membrane</keyword>
<protein>
    <recommendedName>
        <fullName evidence="4">RING-type E3 ubiquitin transferase</fullName>
        <ecNumber evidence="4">2.3.2.27</ecNumber>
    </recommendedName>
</protein>
<dbReference type="GO" id="GO:0008270">
    <property type="term" value="F:zinc ion binding"/>
    <property type="evidence" value="ECO:0007669"/>
    <property type="project" value="UniProtKB-KW"/>
</dbReference>
<dbReference type="PROSITE" id="PS00518">
    <property type="entry name" value="ZF_RING_1"/>
    <property type="match status" value="1"/>
</dbReference>
<keyword evidence="8" id="KW-0833">Ubl conjugation pathway</keyword>
<accession>A0A1X2I4K5</accession>
<evidence type="ECO:0000313" key="16">
    <source>
        <dbReference type="Proteomes" id="UP000193560"/>
    </source>
</evidence>
<dbReference type="SMART" id="SM00184">
    <property type="entry name" value="RING"/>
    <property type="match status" value="1"/>
</dbReference>
<reference evidence="15 16" key="1">
    <citation type="submission" date="2016-07" db="EMBL/GenBank/DDBJ databases">
        <title>Pervasive Adenine N6-methylation of Active Genes in Fungi.</title>
        <authorList>
            <consortium name="DOE Joint Genome Institute"/>
            <person name="Mondo S.J."/>
            <person name="Dannebaum R.O."/>
            <person name="Kuo R.C."/>
            <person name="Labutti K."/>
            <person name="Haridas S."/>
            <person name="Kuo A."/>
            <person name="Salamov A."/>
            <person name="Ahrendt S.R."/>
            <person name="Lipzen A."/>
            <person name="Sullivan W."/>
            <person name="Andreopoulos W.B."/>
            <person name="Clum A."/>
            <person name="Lindquist E."/>
            <person name="Daum C."/>
            <person name="Ramamoorthy G.K."/>
            <person name="Gryganskyi A."/>
            <person name="Culley D."/>
            <person name="Magnuson J.K."/>
            <person name="James T.Y."/>
            <person name="O'Malley M.A."/>
            <person name="Stajich J.E."/>
            <person name="Spatafora J.W."/>
            <person name="Visel A."/>
            <person name="Grigoriev I.V."/>
        </authorList>
    </citation>
    <scope>NUCLEOTIDE SEQUENCE [LARGE SCALE GENOMIC DNA]</scope>
    <source>
        <strain evidence="15 16">NRRL 1336</strain>
    </source>
</reference>
<dbReference type="Gene3D" id="3.30.40.10">
    <property type="entry name" value="Zinc/RING finger domain, C3HC4 (zinc finger)"/>
    <property type="match status" value="1"/>
</dbReference>
<dbReference type="PROSITE" id="PS50089">
    <property type="entry name" value="ZF_RING_2"/>
    <property type="match status" value="1"/>
</dbReference>
<evidence type="ECO:0000256" key="2">
    <source>
        <dbReference type="ARBA" id="ARBA00004308"/>
    </source>
</evidence>
<sequence length="279" mass="31262">MSIEIEPQLNEQQTNAILRRTSALTELSEDEQLQQSYTQVSSVCSTQQLEATTETSYRTADDSPAPLFHERKRHYFSYDANELQRRTSTSSSNVKTEILSSGTAHSQHTTASGDDGFYECNICFDTATYPVLTLCGHLFCWSCLAQWLNIQALNPICPVCKTGCGKDRVIPVYGRGRQEKDPRHDPSIPNRPAGQRPPPLQDPNRPRTSFFGQNNWGTTYNSHNVTFSGGIGFFPFGISFNIPINGDPTDSQSQNQQNAFISRLFFMVLSLVLVAIIFF</sequence>
<evidence type="ECO:0000256" key="1">
    <source>
        <dbReference type="ARBA" id="ARBA00000900"/>
    </source>
</evidence>
<comment type="catalytic activity">
    <reaction evidence="1">
        <text>S-ubiquitinyl-[E2 ubiquitin-conjugating enzyme]-L-cysteine + [acceptor protein]-L-lysine = [E2 ubiquitin-conjugating enzyme]-L-cysteine + N(6)-ubiquitinyl-[acceptor protein]-L-lysine.</text>
        <dbReference type="EC" id="2.3.2.27"/>
    </reaction>
</comment>
<dbReference type="EMBL" id="MCGE01000028">
    <property type="protein sequence ID" value="ORZ09226.1"/>
    <property type="molecule type" value="Genomic_DNA"/>
</dbReference>
<dbReference type="PANTHER" id="PTHR12313">
    <property type="entry name" value="E3 UBIQUITIN-PROTEIN LIGASE RNF5-RELATED"/>
    <property type="match status" value="1"/>
</dbReference>
<dbReference type="EC" id="2.3.2.27" evidence="4"/>
<keyword evidence="9" id="KW-0862">Zinc</keyword>
<dbReference type="STRING" id="90262.A0A1X2I4K5"/>
<evidence type="ECO:0000256" key="12">
    <source>
        <dbReference type="SAM" id="MobiDB-lite"/>
    </source>
</evidence>
<evidence type="ECO:0000256" key="13">
    <source>
        <dbReference type="SAM" id="Phobius"/>
    </source>
</evidence>
<evidence type="ECO:0000259" key="14">
    <source>
        <dbReference type="PROSITE" id="PS50089"/>
    </source>
</evidence>
<dbReference type="InterPro" id="IPR017907">
    <property type="entry name" value="Znf_RING_CS"/>
</dbReference>
<dbReference type="Proteomes" id="UP000193560">
    <property type="component" value="Unassembled WGS sequence"/>
</dbReference>
<dbReference type="GO" id="GO:0005783">
    <property type="term" value="C:endoplasmic reticulum"/>
    <property type="evidence" value="ECO:0007669"/>
    <property type="project" value="InterPro"/>
</dbReference>
<dbReference type="UniPathway" id="UPA00143"/>
<feature type="domain" description="RING-type" evidence="14">
    <location>
        <begin position="120"/>
        <end position="161"/>
    </location>
</feature>
<evidence type="ECO:0000256" key="11">
    <source>
        <dbReference type="PROSITE-ProRule" id="PRU00175"/>
    </source>
</evidence>
<keyword evidence="7 11" id="KW-0863">Zinc-finger</keyword>
<evidence type="ECO:0000256" key="7">
    <source>
        <dbReference type="ARBA" id="ARBA00022771"/>
    </source>
</evidence>
<dbReference type="SUPFAM" id="SSF57850">
    <property type="entry name" value="RING/U-box"/>
    <property type="match status" value="1"/>
</dbReference>
<evidence type="ECO:0000256" key="5">
    <source>
        <dbReference type="ARBA" id="ARBA00022679"/>
    </source>
</evidence>
<dbReference type="GO" id="GO:0016567">
    <property type="term" value="P:protein ubiquitination"/>
    <property type="evidence" value="ECO:0007669"/>
    <property type="project" value="UniProtKB-UniPathway"/>
</dbReference>
<dbReference type="AlphaFoldDB" id="A0A1X2I4K5"/>
<evidence type="ECO:0000256" key="10">
    <source>
        <dbReference type="ARBA" id="ARBA00023136"/>
    </source>
</evidence>
<feature type="region of interest" description="Disordered" evidence="12">
    <location>
        <begin position="175"/>
        <end position="208"/>
    </location>
</feature>
<feature type="compositionally biased region" description="Polar residues" evidence="12">
    <location>
        <begin position="86"/>
        <end position="110"/>
    </location>
</feature>
<evidence type="ECO:0000256" key="3">
    <source>
        <dbReference type="ARBA" id="ARBA00004906"/>
    </source>
</evidence>
<evidence type="ECO:0000256" key="9">
    <source>
        <dbReference type="ARBA" id="ARBA00022833"/>
    </source>
</evidence>
<dbReference type="OrthoDB" id="6270329at2759"/>
<organism evidence="15 16">
    <name type="scientific">Absidia repens</name>
    <dbReference type="NCBI Taxonomy" id="90262"/>
    <lineage>
        <taxon>Eukaryota</taxon>
        <taxon>Fungi</taxon>
        <taxon>Fungi incertae sedis</taxon>
        <taxon>Mucoromycota</taxon>
        <taxon>Mucoromycotina</taxon>
        <taxon>Mucoromycetes</taxon>
        <taxon>Mucorales</taxon>
        <taxon>Cunninghamellaceae</taxon>
        <taxon>Absidia</taxon>
    </lineage>
</organism>
<evidence type="ECO:0000256" key="8">
    <source>
        <dbReference type="ARBA" id="ARBA00022786"/>
    </source>
</evidence>
<dbReference type="InterPro" id="IPR018957">
    <property type="entry name" value="Znf_C3HC4_RING-type"/>
</dbReference>
<feature type="region of interest" description="Disordered" evidence="12">
    <location>
        <begin position="84"/>
        <end position="110"/>
    </location>
</feature>
<name>A0A1X2I4K5_9FUNG</name>
<comment type="pathway">
    <text evidence="3">Protein modification; protein ubiquitination.</text>
</comment>
<evidence type="ECO:0000256" key="6">
    <source>
        <dbReference type="ARBA" id="ARBA00022723"/>
    </source>
</evidence>
<proteinExistence type="predicted"/>
<comment type="caution">
    <text evidence="15">The sequence shown here is derived from an EMBL/GenBank/DDBJ whole genome shotgun (WGS) entry which is preliminary data.</text>
</comment>
<feature type="compositionally biased region" description="Basic and acidic residues" evidence="12">
    <location>
        <begin position="176"/>
        <end position="186"/>
    </location>
</feature>
<dbReference type="Pfam" id="PF00097">
    <property type="entry name" value="zf-C3HC4"/>
    <property type="match status" value="1"/>
</dbReference>
<dbReference type="InterPro" id="IPR001841">
    <property type="entry name" value="Znf_RING"/>
</dbReference>
<evidence type="ECO:0000313" key="15">
    <source>
        <dbReference type="EMBL" id="ORZ09226.1"/>
    </source>
</evidence>
<evidence type="ECO:0000256" key="4">
    <source>
        <dbReference type="ARBA" id="ARBA00012483"/>
    </source>
</evidence>
<dbReference type="InterPro" id="IPR045103">
    <property type="entry name" value="RNF5/RNF185-like"/>
</dbReference>
<keyword evidence="16" id="KW-1185">Reference proteome</keyword>